<keyword evidence="5" id="KW-1185">Reference proteome</keyword>
<evidence type="ECO:0000256" key="2">
    <source>
        <dbReference type="SAM" id="MobiDB-lite"/>
    </source>
</evidence>
<proteinExistence type="predicted"/>
<comment type="caution">
    <text evidence="4">The sequence shown here is derived from an EMBL/GenBank/DDBJ whole genome shotgun (WGS) entry which is preliminary data.</text>
</comment>
<evidence type="ECO:0000256" key="1">
    <source>
        <dbReference type="SAM" id="Coils"/>
    </source>
</evidence>
<protein>
    <recommendedName>
        <fullName evidence="6">Porin</fullName>
    </recommendedName>
</protein>
<dbReference type="SUPFAM" id="SSF56935">
    <property type="entry name" value="Porins"/>
    <property type="match status" value="1"/>
</dbReference>
<accession>A0A840BEW6</accession>
<feature type="chain" id="PRO_5032736332" description="Porin" evidence="3">
    <location>
        <begin position="22"/>
        <end position="438"/>
    </location>
</feature>
<organism evidence="4 5">
    <name type="scientific">Niveibacterium umoris</name>
    <dbReference type="NCBI Taxonomy" id="1193620"/>
    <lineage>
        <taxon>Bacteria</taxon>
        <taxon>Pseudomonadati</taxon>
        <taxon>Pseudomonadota</taxon>
        <taxon>Betaproteobacteria</taxon>
        <taxon>Rhodocyclales</taxon>
        <taxon>Rhodocyclaceae</taxon>
        <taxon>Niveibacterium</taxon>
    </lineage>
</organism>
<evidence type="ECO:0008006" key="6">
    <source>
        <dbReference type="Google" id="ProtNLM"/>
    </source>
</evidence>
<name>A0A840BEW6_9RHOO</name>
<evidence type="ECO:0000256" key="3">
    <source>
        <dbReference type="SAM" id="SignalP"/>
    </source>
</evidence>
<gene>
    <name evidence="4" type="ORF">GGR36_000032</name>
</gene>
<dbReference type="EMBL" id="JACIET010000001">
    <property type="protein sequence ID" value="MBB4010724.1"/>
    <property type="molecule type" value="Genomic_DNA"/>
</dbReference>
<evidence type="ECO:0000313" key="4">
    <source>
        <dbReference type="EMBL" id="MBB4010724.1"/>
    </source>
</evidence>
<dbReference type="Gene3D" id="2.40.160.10">
    <property type="entry name" value="Porin"/>
    <property type="match status" value="1"/>
</dbReference>
<dbReference type="AlphaFoldDB" id="A0A840BEW6"/>
<feature type="region of interest" description="Disordered" evidence="2">
    <location>
        <begin position="66"/>
        <end position="88"/>
    </location>
</feature>
<feature type="coiled-coil region" evidence="1">
    <location>
        <begin position="22"/>
        <end position="49"/>
    </location>
</feature>
<feature type="signal peptide" evidence="3">
    <location>
        <begin position="1"/>
        <end position="21"/>
    </location>
</feature>
<keyword evidence="3" id="KW-0732">Signal</keyword>
<reference evidence="4 5" key="1">
    <citation type="submission" date="2020-08" db="EMBL/GenBank/DDBJ databases">
        <title>Genomic Encyclopedia of Type Strains, Phase IV (KMG-IV): sequencing the most valuable type-strain genomes for metagenomic binning, comparative biology and taxonomic classification.</title>
        <authorList>
            <person name="Goeker M."/>
        </authorList>
    </citation>
    <scope>NUCLEOTIDE SEQUENCE [LARGE SCALE GENOMIC DNA]</scope>
    <source>
        <strain evidence="4 5">DSM 106739</strain>
    </source>
</reference>
<dbReference type="RefSeq" id="WP_183630602.1">
    <property type="nucleotide sequence ID" value="NZ_BAABLE010000011.1"/>
</dbReference>
<sequence length="438" mass="47364">MKKTLIAASLAALFSTTPAIAQEDLRAEMRALREEVQRLRAELDAVKKTAPVPMPSAPLAPAVAPLATATPTPSPSPQTAPAPAAAEHESATSLFGYAELSYSRPKDAAATQATAGRVVFGLGHQFNERTKFVTELEVEHAVVSADDSGEVAIEQAYIEHQINDGLAAKAGLYLIPLGYMNESHEPPNYYGVKRNFVETAIIPTTWREIGLGLTGNTDFGLRWDAGVTTGFDLTKWDSTDGEAIESPLGAIHQEGQLAKAGNLAVYGALNYNGIPGFNAGGGIFHGGVAQKQADFASPDARLTLAEAHARWTPGNWDLSTLYAIGQFSNTEAYNLTQVGNPYPVPKRFDGWYVQAAYKAWSAGDHTLSPFARYEAFNTARKYDDALTEFGYSARPTEKVVTAGLSFKLHPQVVLKTDYQWFREDSTRNIFNLGLGVAY</sequence>
<keyword evidence="1" id="KW-0175">Coiled coil</keyword>
<dbReference type="InterPro" id="IPR023614">
    <property type="entry name" value="Porin_dom_sf"/>
</dbReference>
<evidence type="ECO:0000313" key="5">
    <source>
        <dbReference type="Proteomes" id="UP000561045"/>
    </source>
</evidence>
<dbReference type="Proteomes" id="UP000561045">
    <property type="component" value="Unassembled WGS sequence"/>
</dbReference>